<sequence length="163" mass="16754">MAFTLEHSATHRSATYTLSLTAHDDGQVTLDLRGRSADGAVEADGALRVPQAAAAEVARLLTRALTAAGALGGAARRRGAAPNSHAPWTSELDSALRAQWLALGESTPAGAAIRELAAARQRSPGSIRARLSRIGCDPDVPGRSLSAETAELIGKPLTAEKAA</sequence>
<dbReference type="Proteomes" id="UP001596157">
    <property type="component" value="Unassembled WGS sequence"/>
</dbReference>
<evidence type="ECO:0000313" key="2">
    <source>
        <dbReference type="Proteomes" id="UP001596157"/>
    </source>
</evidence>
<dbReference type="EMBL" id="JBHSKF010000018">
    <property type="protein sequence ID" value="MFC5290724.1"/>
    <property type="molecule type" value="Genomic_DNA"/>
</dbReference>
<gene>
    <name evidence="1" type="ORF">ACFPM7_27040</name>
</gene>
<organism evidence="1 2">
    <name type="scientific">Actinokineospora guangxiensis</name>
    <dbReference type="NCBI Taxonomy" id="1490288"/>
    <lineage>
        <taxon>Bacteria</taxon>
        <taxon>Bacillati</taxon>
        <taxon>Actinomycetota</taxon>
        <taxon>Actinomycetes</taxon>
        <taxon>Pseudonocardiales</taxon>
        <taxon>Pseudonocardiaceae</taxon>
        <taxon>Actinokineospora</taxon>
    </lineage>
</organism>
<evidence type="ECO:0008006" key="3">
    <source>
        <dbReference type="Google" id="ProtNLM"/>
    </source>
</evidence>
<comment type="caution">
    <text evidence="1">The sequence shown here is derived from an EMBL/GenBank/DDBJ whole genome shotgun (WGS) entry which is preliminary data.</text>
</comment>
<evidence type="ECO:0000313" key="1">
    <source>
        <dbReference type="EMBL" id="MFC5290724.1"/>
    </source>
</evidence>
<accession>A0ABW0EU72</accession>
<reference evidence="2" key="1">
    <citation type="journal article" date="2019" name="Int. J. Syst. Evol. Microbiol.">
        <title>The Global Catalogue of Microorganisms (GCM) 10K type strain sequencing project: providing services to taxonomists for standard genome sequencing and annotation.</title>
        <authorList>
            <consortium name="The Broad Institute Genomics Platform"/>
            <consortium name="The Broad Institute Genome Sequencing Center for Infectious Disease"/>
            <person name="Wu L."/>
            <person name="Ma J."/>
        </authorList>
    </citation>
    <scope>NUCLEOTIDE SEQUENCE [LARGE SCALE GENOMIC DNA]</scope>
    <source>
        <strain evidence="2">CCUG 59778</strain>
    </source>
</reference>
<protein>
    <recommendedName>
        <fullName evidence="3">Lsr2 protein</fullName>
    </recommendedName>
</protein>
<proteinExistence type="predicted"/>
<dbReference type="RefSeq" id="WP_378250619.1">
    <property type="nucleotide sequence ID" value="NZ_JBHSKF010000018.1"/>
</dbReference>
<name>A0ABW0EU72_9PSEU</name>
<keyword evidence="2" id="KW-1185">Reference proteome</keyword>